<reference evidence="4" key="1">
    <citation type="journal article" date="2019" name="Int. J. Syst. Evol. Microbiol.">
        <title>The Global Catalogue of Microorganisms (GCM) 10K type strain sequencing project: providing services to taxonomists for standard genome sequencing and annotation.</title>
        <authorList>
            <consortium name="The Broad Institute Genomics Platform"/>
            <consortium name="The Broad Institute Genome Sequencing Center for Infectious Disease"/>
            <person name="Wu L."/>
            <person name="Ma J."/>
        </authorList>
    </citation>
    <scope>NUCLEOTIDE SEQUENCE [LARGE SCALE GENOMIC DNA]</scope>
    <source>
        <strain evidence="4">JCM 16242</strain>
    </source>
</reference>
<protein>
    <recommendedName>
        <fullName evidence="5">WYL domain-containing protein</fullName>
    </recommendedName>
</protein>
<feature type="domain" description="WYL" evidence="1">
    <location>
        <begin position="165"/>
        <end position="232"/>
    </location>
</feature>
<proteinExistence type="predicted"/>
<evidence type="ECO:0000259" key="1">
    <source>
        <dbReference type="Pfam" id="PF13280"/>
    </source>
</evidence>
<gene>
    <name evidence="3" type="ORF">GCM10009126_07740</name>
</gene>
<dbReference type="PANTHER" id="PTHR34580:SF1">
    <property type="entry name" value="PROTEIN PAFC"/>
    <property type="match status" value="1"/>
</dbReference>
<evidence type="ECO:0008006" key="5">
    <source>
        <dbReference type="Google" id="ProtNLM"/>
    </source>
</evidence>
<sequence>MSRHEPKDPLIRNLVLLGLIPRHPRSISTVALRDALATQGFDINLRSLQRDLVDKLSGRFQLLCSVDDPDPAIARQRPYRWSFAPTAQLSLPGLTPAAALAMHLAEGHLRHLLPPGVLAQLAPQFEEARRQLQGMQHNQLSRWAQRVRALPNGKALLPASVDPQVWEQVATALLDGRQLQVDYLSRAKGEIKPMTLHPRALVSRGPVSYLIATVGDYSDVRHFALHRIQRAEPLPDAARDDGFDLDAYLPTAAFTPRQGTGTVQLVADIDPDLAWTLRETPLSEDQVLEALQGSDWVRLKASVADDQETLGWMWGCGEKVRVHEPRNWESEIICRVENILDIYSKKISDQHGAESERHEK</sequence>
<accession>A0ABP3DX16</accession>
<name>A0ABP3DX16_9GAMM</name>
<dbReference type="InterPro" id="IPR026881">
    <property type="entry name" value="WYL_dom"/>
</dbReference>
<dbReference type="PROSITE" id="PS52050">
    <property type="entry name" value="WYL"/>
    <property type="match status" value="1"/>
</dbReference>
<dbReference type="PANTHER" id="PTHR34580">
    <property type="match status" value="1"/>
</dbReference>
<evidence type="ECO:0000313" key="3">
    <source>
        <dbReference type="EMBL" id="GAA0244516.1"/>
    </source>
</evidence>
<dbReference type="InterPro" id="IPR051534">
    <property type="entry name" value="CBASS_pafABC_assoc_protein"/>
</dbReference>
<dbReference type="Pfam" id="PF25583">
    <property type="entry name" value="WCX"/>
    <property type="match status" value="1"/>
</dbReference>
<dbReference type="RefSeq" id="WP_343880347.1">
    <property type="nucleotide sequence ID" value="NZ_BAAAFO010000001.1"/>
</dbReference>
<dbReference type="EMBL" id="BAAAFO010000001">
    <property type="protein sequence ID" value="GAA0244516.1"/>
    <property type="molecule type" value="Genomic_DNA"/>
</dbReference>
<evidence type="ECO:0000259" key="2">
    <source>
        <dbReference type="Pfam" id="PF25583"/>
    </source>
</evidence>
<keyword evidence="4" id="KW-1185">Reference proteome</keyword>
<feature type="domain" description="WCX" evidence="2">
    <location>
        <begin position="262"/>
        <end position="339"/>
    </location>
</feature>
<evidence type="ECO:0000313" key="4">
    <source>
        <dbReference type="Proteomes" id="UP001500657"/>
    </source>
</evidence>
<dbReference type="Proteomes" id="UP001500657">
    <property type="component" value="Unassembled WGS sequence"/>
</dbReference>
<dbReference type="Pfam" id="PF13280">
    <property type="entry name" value="WYL"/>
    <property type="match status" value="1"/>
</dbReference>
<organism evidence="3 4">
    <name type="scientific">Rhodanobacter caeni</name>
    <dbReference type="NCBI Taxonomy" id="657654"/>
    <lineage>
        <taxon>Bacteria</taxon>
        <taxon>Pseudomonadati</taxon>
        <taxon>Pseudomonadota</taxon>
        <taxon>Gammaproteobacteria</taxon>
        <taxon>Lysobacterales</taxon>
        <taxon>Rhodanobacteraceae</taxon>
        <taxon>Rhodanobacter</taxon>
    </lineage>
</organism>
<comment type="caution">
    <text evidence="3">The sequence shown here is derived from an EMBL/GenBank/DDBJ whole genome shotgun (WGS) entry which is preliminary data.</text>
</comment>
<dbReference type="InterPro" id="IPR057727">
    <property type="entry name" value="WCX_dom"/>
</dbReference>